<gene>
    <name evidence="2" type="ORF">AFUS01_LOCUS29124</name>
</gene>
<sequence length="128" mass="14176">MRRPDRARVTEPGRSGQRNGIWKPITSILVLVLCIRSSDSSPINRQVGISENVFITVQNDTYGNEQRVCSIDSVTYEDGDSIPTSSPCEHCICRPPGFACTIISCEYRPGCKALKRSNQCCPEYQCGS</sequence>
<feature type="chain" id="PRO_5035170775" evidence="1">
    <location>
        <begin position="41"/>
        <end position="128"/>
    </location>
</feature>
<keyword evidence="1" id="KW-0732">Signal</keyword>
<evidence type="ECO:0000313" key="2">
    <source>
        <dbReference type="EMBL" id="CAG7818635.1"/>
    </source>
</evidence>
<organism evidence="2 3">
    <name type="scientific">Allacma fusca</name>
    <dbReference type="NCBI Taxonomy" id="39272"/>
    <lineage>
        <taxon>Eukaryota</taxon>
        <taxon>Metazoa</taxon>
        <taxon>Ecdysozoa</taxon>
        <taxon>Arthropoda</taxon>
        <taxon>Hexapoda</taxon>
        <taxon>Collembola</taxon>
        <taxon>Symphypleona</taxon>
        <taxon>Sminthuridae</taxon>
        <taxon>Allacma</taxon>
    </lineage>
</organism>
<accession>A0A8J2PKV8</accession>
<protein>
    <submittedName>
        <fullName evidence="2">Uncharacterized protein</fullName>
    </submittedName>
</protein>
<keyword evidence="3" id="KW-1185">Reference proteome</keyword>
<comment type="caution">
    <text evidence="2">The sequence shown here is derived from an EMBL/GenBank/DDBJ whole genome shotgun (WGS) entry which is preliminary data.</text>
</comment>
<dbReference type="EMBL" id="CAJVCH010426024">
    <property type="protein sequence ID" value="CAG7818635.1"/>
    <property type="molecule type" value="Genomic_DNA"/>
</dbReference>
<evidence type="ECO:0000313" key="3">
    <source>
        <dbReference type="Proteomes" id="UP000708208"/>
    </source>
</evidence>
<proteinExistence type="predicted"/>
<reference evidence="2" key="1">
    <citation type="submission" date="2021-06" db="EMBL/GenBank/DDBJ databases">
        <authorList>
            <person name="Hodson N. C."/>
            <person name="Mongue J. A."/>
            <person name="Jaron S. K."/>
        </authorList>
    </citation>
    <scope>NUCLEOTIDE SEQUENCE</scope>
</reference>
<dbReference type="AlphaFoldDB" id="A0A8J2PKV8"/>
<dbReference type="Proteomes" id="UP000708208">
    <property type="component" value="Unassembled WGS sequence"/>
</dbReference>
<name>A0A8J2PKV8_9HEXA</name>
<feature type="signal peptide" evidence="1">
    <location>
        <begin position="1"/>
        <end position="40"/>
    </location>
</feature>
<evidence type="ECO:0000256" key="1">
    <source>
        <dbReference type="SAM" id="SignalP"/>
    </source>
</evidence>
<dbReference type="OrthoDB" id="6132182at2759"/>